<dbReference type="Proteomes" id="UP000238479">
    <property type="component" value="Chromosome 2"/>
</dbReference>
<dbReference type="EMBL" id="PDCK01000040">
    <property type="protein sequence ID" value="PRQ49100.1"/>
    <property type="molecule type" value="Genomic_DNA"/>
</dbReference>
<keyword evidence="3" id="KW-1185">Reference proteome</keyword>
<reference evidence="2 3" key="1">
    <citation type="journal article" date="2018" name="Nat. Genet.">
        <title>The Rosa genome provides new insights in the design of modern roses.</title>
        <authorList>
            <person name="Bendahmane M."/>
        </authorList>
    </citation>
    <scope>NUCLEOTIDE SEQUENCE [LARGE SCALE GENOMIC DNA]</scope>
    <source>
        <strain evidence="3">cv. Old Blush</strain>
    </source>
</reference>
<sequence>MATVSRVGKWRRTVLCLSSSSNGSYLEALAKASDEKVPSLLLYNYPCFSGAFSALFGHLFHSRLNLPLLALPFSDPIQSLSL</sequence>
<name>A0A2P6RRP1_ROSCH</name>
<protein>
    <submittedName>
        <fullName evidence="2">Uncharacterized protein</fullName>
    </submittedName>
</protein>
<evidence type="ECO:0000256" key="1">
    <source>
        <dbReference type="SAM" id="Phobius"/>
    </source>
</evidence>
<proteinExistence type="predicted"/>
<organism evidence="2 3">
    <name type="scientific">Rosa chinensis</name>
    <name type="common">China rose</name>
    <dbReference type="NCBI Taxonomy" id="74649"/>
    <lineage>
        <taxon>Eukaryota</taxon>
        <taxon>Viridiplantae</taxon>
        <taxon>Streptophyta</taxon>
        <taxon>Embryophyta</taxon>
        <taxon>Tracheophyta</taxon>
        <taxon>Spermatophyta</taxon>
        <taxon>Magnoliopsida</taxon>
        <taxon>eudicotyledons</taxon>
        <taxon>Gunneridae</taxon>
        <taxon>Pentapetalae</taxon>
        <taxon>rosids</taxon>
        <taxon>fabids</taxon>
        <taxon>Rosales</taxon>
        <taxon>Rosaceae</taxon>
        <taxon>Rosoideae</taxon>
        <taxon>Rosoideae incertae sedis</taxon>
        <taxon>Rosa</taxon>
    </lineage>
</organism>
<evidence type="ECO:0000313" key="3">
    <source>
        <dbReference type="Proteomes" id="UP000238479"/>
    </source>
</evidence>
<keyword evidence="1" id="KW-0472">Membrane</keyword>
<keyword evidence="1" id="KW-0812">Transmembrane</keyword>
<dbReference type="Gramene" id="PRQ49100">
    <property type="protein sequence ID" value="PRQ49100"/>
    <property type="gene ID" value="RchiOBHm_Chr2g0118141"/>
</dbReference>
<comment type="caution">
    <text evidence="2">The sequence shown here is derived from an EMBL/GenBank/DDBJ whole genome shotgun (WGS) entry which is preliminary data.</text>
</comment>
<keyword evidence="1" id="KW-1133">Transmembrane helix</keyword>
<dbReference type="STRING" id="74649.A0A2P6RRP1"/>
<feature type="transmembrane region" description="Helical" evidence="1">
    <location>
        <begin position="42"/>
        <end position="60"/>
    </location>
</feature>
<gene>
    <name evidence="2" type="ORF">RchiOBHm_Chr2g0118141</name>
</gene>
<accession>A0A2P6RRP1</accession>
<evidence type="ECO:0000313" key="2">
    <source>
        <dbReference type="EMBL" id="PRQ49100.1"/>
    </source>
</evidence>
<dbReference type="AlphaFoldDB" id="A0A2P6RRP1"/>